<name>V8NF20_OPHHA</name>
<dbReference type="EMBL" id="AZIM01004588">
    <property type="protein sequence ID" value="ETE60546.1"/>
    <property type="molecule type" value="Genomic_DNA"/>
</dbReference>
<reference evidence="2 3" key="1">
    <citation type="journal article" date="2013" name="Proc. Natl. Acad. Sci. U.S.A.">
        <title>The king cobra genome reveals dynamic gene evolution and adaptation in the snake venom system.</title>
        <authorList>
            <person name="Vonk F.J."/>
            <person name="Casewell N.R."/>
            <person name="Henkel C.V."/>
            <person name="Heimberg A.M."/>
            <person name="Jansen H.J."/>
            <person name="McCleary R.J."/>
            <person name="Kerkkamp H.M."/>
            <person name="Vos R.A."/>
            <person name="Guerreiro I."/>
            <person name="Calvete J.J."/>
            <person name="Wuster W."/>
            <person name="Woods A.E."/>
            <person name="Logan J.M."/>
            <person name="Harrison R.A."/>
            <person name="Castoe T.A."/>
            <person name="de Koning A.P."/>
            <person name="Pollock D.D."/>
            <person name="Yandell M."/>
            <person name="Calderon D."/>
            <person name="Renjifo C."/>
            <person name="Currier R.B."/>
            <person name="Salgado D."/>
            <person name="Pla D."/>
            <person name="Sanz L."/>
            <person name="Hyder A.S."/>
            <person name="Ribeiro J.M."/>
            <person name="Arntzen J.W."/>
            <person name="van den Thillart G.E."/>
            <person name="Boetzer M."/>
            <person name="Pirovano W."/>
            <person name="Dirks R.P."/>
            <person name="Spaink H.P."/>
            <person name="Duboule D."/>
            <person name="McGlinn E."/>
            <person name="Kini R.M."/>
            <person name="Richardson M.K."/>
        </authorList>
    </citation>
    <scope>NUCLEOTIDE SEQUENCE</scope>
    <source>
        <tissue evidence="2">Blood</tissue>
    </source>
</reference>
<proteinExistence type="predicted"/>
<comment type="caution">
    <text evidence="2">The sequence shown here is derived from an EMBL/GenBank/DDBJ whole genome shotgun (WGS) entry which is preliminary data.</text>
</comment>
<organism evidence="2 3">
    <name type="scientific">Ophiophagus hannah</name>
    <name type="common">King cobra</name>
    <name type="synonym">Naja hannah</name>
    <dbReference type="NCBI Taxonomy" id="8665"/>
    <lineage>
        <taxon>Eukaryota</taxon>
        <taxon>Metazoa</taxon>
        <taxon>Chordata</taxon>
        <taxon>Craniata</taxon>
        <taxon>Vertebrata</taxon>
        <taxon>Euteleostomi</taxon>
        <taxon>Lepidosauria</taxon>
        <taxon>Squamata</taxon>
        <taxon>Bifurcata</taxon>
        <taxon>Unidentata</taxon>
        <taxon>Episquamata</taxon>
        <taxon>Toxicofera</taxon>
        <taxon>Serpentes</taxon>
        <taxon>Colubroidea</taxon>
        <taxon>Elapidae</taxon>
        <taxon>Elapinae</taxon>
        <taxon>Ophiophagus</taxon>
    </lineage>
</organism>
<gene>
    <name evidence="2" type="ORF">L345_13715</name>
</gene>
<accession>V8NF20</accession>
<dbReference type="Proteomes" id="UP000018936">
    <property type="component" value="Unassembled WGS sequence"/>
</dbReference>
<dbReference type="OrthoDB" id="9428792at2759"/>
<feature type="chain" id="PRO_5004770778" evidence="1">
    <location>
        <begin position="23"/>
        <end position="86"/>
    </location>
</feature>
<dbReference type="AlphaFoldDB" id="V8NF20"/>
<feature type="signal peptide" evidence="1">
    <location>
        <begin position="1"/>
        <end position="22"/>
    </location>
</feature>
<keyword evidence="3" id="KW-1185">Reference proteome</keyword>
<keyword evidence="1" id="KW-0732">Signal</keyword>
<evidence type="ECO:0000313" key="2">
    <source>
        <dbReference type="EMBL" id="ETE60546.1"/>
    </source>
</evidence>
<protein>
    <submittedName>
        <fullName evidence="2">Uncharacterized protein</fullName>
    </submittedName>
</protein>
<evidence type="ECO:0000256" key="1">
    <source>
        <dbReference type="SAM" id="SignalP"/>
    </source>
</evidence>
<sequence length="86" mass="9436">MKLQMICVLFILLSATTRNLCAFTIQRDAQKDLASLDTYKTETMGLQEDPSVTSVPLLSADIAGTVVETRVLATAVGHEEDKVHDR</sequence>
<evidence type="ECO:0000313" key="3">
    <source>
        <dbReference type="Proteomes" id="UP000018936"/>
    </source>
</evidence>